<keyword evidence="2" id="KW-1185">Reference proteome</keyword>
<evidence type="ECO:0000313" key="2">
    <source>
        <dbReference type="Proteomes" id="UP000515733"/>
    </source>
</evidence>
<sequence>MQLQLSHDPIEDRLLLRLDLDGQCYGFWLTRRVTILLWPVLWSMLEHGVIPGAGTEARRWLLAMDHEKARSGQEVQQAPPISLIAPVRLVVTIQHGHQADGRHVLGLFDGSGAGETMTLDDDGLHALIRLLHETVPKAGWDIPLSLPQSGLTPASVGTSLRH</sequence>
<reference evidence="1 2" key="1">
    <citation type="submission" date="2020-03" db="EMBL/GenBank/DDBJ databases">
        <authorList>
            <consortium name="Genoscope - CEA"/>
            <person name="William W."/>
        </authorList>
    </citation>
    <scope>NUCLEOTIDE SEQUENCE [LARGE SCALE GENOMIC DNA]</scope>
    <source>
        <strain evidence="2">DSM 16959</strain>
    </source>
</reference>
<accession>A0A6S6Y0U6</accession>
<dbReference type="RefSeq" id="WP_145770438.1">
    <property type="nucleotide sequence ID" value="NZ_LR778301.1"/>
</dbReference>
<organism evidence="1 2">
    <name type="scientific">Denitratisoma oestradiolicum</name>
    <dbReference type="NCBI Taxonomy" id="311182"/>
    <lineage>
        <taxon>Bacteria</taxon>
        <taxon>Pseudomonadati</taxon>
        <taxon>Pseudomonadota</taxon>
        <taxon>Betaproteobacteria</taxon>
        <taxon>Nitrosomonadales</taxon>
        <taxon>Sterolibacteriaceae</taxon>
        <taxon>Denitratisoma</taxon>
    </lineage>
</organism>
<dbReference type="OrthoDB" id="9181239at2"/>
<dbReference type="EMBL" id="LR778301">
    <property type="protein sequence ID" value="CAB1370923.1"/>
    <property type="molecule type" value="Genomic_DNA"/>
</dbReference>
<evidence type="ECO:0000313" key="1">
    <source>
        <dbReference type="EMBL" id="CAB1370923.1"/>
    </source>
</evidence>
<protein>
    <submittedName>
        <fullName evidence="1">Uncharacterized protein</fullName>
    </submittedName>
</protein>
<gene>
    <name evidence="1" type="ORF">DENOEST_3769</name>
</gene>
<dbReference type="Proteomes" id="UP000515733">
    <property type="component" value="Chromosome"/>
</dbReference>
<proteinExistence type="predicted"/>
<dbReference type="AlphaFoldDB" id="A0A6S6Y0U6"/>
<dbReference type="KEGG" id="doe:DENOEST_3769"/>
<name>A0A6S6Y0U6_9PROT</name>